<gene>
    <name evidence="3" type="primary">106085986</name>
</gene>
<accession>A0A1I8Q2D1</accession>
<feature type="domain" description="CCD97-like C-terminal" evidence="2">
    <location>
        <begin position="121"/>
        <end position="323"/>
    </location>
</feature>
<dbReference type="PANTHER" id="PTHR31840">
    <property type="entry name" value="COILED-COIL DOMAIN-CONTAINING PROTEIN 97"/>
    <property type="match status" value="1"/>
</dbReference>
<dbReference type="VEuPathDB" id="VectorBase:SCAU013209"/>
<sequence>MTTDTDDGKESDNHQATTTNTTNLPQEIMDILEHLSLNSKIVFKSQQRGEKELLPSEKVKLALDIYQRNPQTFLMRFGNYMEENHLNDFARLSIADSDEEMYALVKDYQRKIKTRQQDIKNRRYVALQKLIDEGEFFSEQEMMKREPELYHELIGQHLSAEEKQKRDSYDVRNTTFSGILMHSLEQKEISEIMEKAENQIECHSDDSLEKEVKVQDNAKNEDEEVLMSYRQQWGNFDNEQQACSSSRVENRRVTKDSRKKVVTSGQLITADERELLRQEFISQMHEQFLSGKADFDYTTVDDNTEFDDLKILNQDREDKYFEESDDEDYQVPDQVNQYVKPMDQSGEESEDELEVFMDHLNKHHSLQK</sequence>
<evidence type="ECO:0000259" key="2">
    <source>
        <dbReference type="Pfam" id="PF09747"/>
    </source>
</evidence>
<dbReference type="KEGG" id="scac:106085986"/>
<dbReference type="AlphaFoldDB" id="A0A1I8Q2D1"/>
<feature type="region of interest" description="Disordered" evidence="1">
    <location>
        <begin position="1"/>
        <end position="24"/>
    </location>
</feature>
<dbReference type="EnsemblMetazoa" id="SCAU013209-RA">
    <property type="protein sequence ID" value="SCAU013209-PA"/>
    <property type="gene ID" value="SCAU013209"/>
</dbReference>
<dbReference type="Pfam" id="PF09747">
    <property type="entry name" value="CCD97-like_C"/>
    <property type="match status" value="1"/>
</dbReference>
<dbReference type="Proteomes" id="UP000095300">
    <property type="component" value="Unassembled WGS sequence"/>
</dbReference>
<protein>
    <recommendedName>
        <fullName evidence="2">CCD97-like C-terminal domain-containing protein</fullName>
    </recommendedName>
</protein>
<keyword evidence="4" id="KW-1185">Reference proteome</keyword>
<dbReference type="STRING" id="35570.A0A1I8Q2D1"/>
<feature type="compositionally biased region" description="Basic and acidic residues" evidence="1">
    <location>
        <begin position="1"/>
        <end position="13"/>
    </location>
</feature>
<proteinExistence type="predicted"/>
<organism evidence="3 4">
    <name type="scientific">Stomoxys calcitrans</name>
    <name type="common">Stable fly</name>
    <name type="synonym">Conops calcitrans</name>
    <dbReference type="NCBI Taxonomy" id="35570"/>
    <lineage>
        <taxon>Eukaryota</taxon>
        <taxon>Metazoa</taxon>
        <taxon>Ecdysozoa</taxon>
        <taxon>Arthropoda</taxon>
        <taxon>Hexapoda</taxon>
        <taxon>Insecta</taxon>
        <taxon>Pterygota</taxon>
        <taxon>Neoptera</taxon>
        <taxon>Endopterygota</taxon>
        <taxon>Diptera</taxon>
        <taxon>Brachycera</taxon>
        <taxon>Muscomorpha</taxon>
        <taxon>Muscoidea</taxon>
        <taxon>Muscidae</taxon>
        <taxon>Stomoxys</taxon>
    </lineage>
</organism>
<evidence type="ECO:0000256" key="1">
    <source>
        <dbReference type="SAM" id="MobiDB-lite"/>
    </source>
</evidence>
<feature type="compositionally biased region" description="Polar residues" evidence="1">
    <location>
        <begin position="14"/>
        <end position="24"/>
    </location>
</feature>
<evidence type="ECO:0000313" key="3">
    <source>
        <dbReference type="EnsemblMetazoa" id="SCAU013209-PA"/>
    </source>
</evidence>
<dbReference type="InterPro" id="IPR040233">
    <property type="entry name" value="CCD97-like_C"/>
</dbReference>
<dbReference type="OrthoDB" id="333176at2759"/>
<dbReference type="InterPro" id="IPR018613">
    <property type="entry name" value="Ccdc97-like"/>
</dbReference>
<evidence type="ECO:0000313" key="4">
    <source>
        <dbReference type="Proteomes" id="UP000095300"/>
    </source>
</evidence>
<reference evidence="3" key="1">
    <citation type="submission" date="2020-05" db="UniProtKB">
        <authorList>
            <consortium name="EnsemblMetazoa"/>
        </authorList>
    </citation>
    <scope>IDENTIFICATION</scope>
    <source>
        <strain evidence="3">USDA</strain>
    </source>
</reference>
<name>A0A1I8Q2D1_STOCA</name>
<dbReference type="PANTHER" id="PTHR31840:SF1">
    <property type="entry name" value="COILED-COIL DOMAIN-CONTAINING PROTEIN 97"/>
    <property type="match status" value="1"/>
</dbReference>